<keyword evidence="4 6" id="KW-1133">Transmembrane helix</keyword>
<dbReference type="GO" id="GO:0005886">
    <property type="term" value="C:plasma membrane"/>
    <property type="evidence" value="ECO:0007669"/>
    <property type="project" value="UniProtKB-SubCell"/>
</dbReference>
<protein>
    <recommendedName>
        <fullName evidence="7">DUF202 domain-containing protein</fullName>
    </recommendedName>
</protein>
<feature type="transmembrane region" description="Helical" evidence="6">
    <location>
        <begin position="78"/>
        <end position="98"/>
    </location>
</feature>
<organism evidence="8 9">
    <name type="scientific">Galdieria partita</name>
    <dbReference type="NCBI Taxonomy" id="83374"/>
    <lineage>
        <taxon>Eukaryota</taxon>
        <taxon>Rhodophyta</taxon>
        <taxon>Bangiophyceae</taxon>
        <taxon>Galdieriales</taxon>
        <taxon>Galdieriaceae</taxon>
        <taxon>Galdieria</taxon>
    </lineage>
</organism>
<evidence type="ECO:0000256" key="1">
    <source>
        <dbReference type="ARBA" id="ARBA00004651"/>
    </source>
</evidence>
<reference evidence="8" key="2">
    <citation type="submission" date="2022-01" db="EMBL/GenBank/DDBJ databases">
        <authorList>
            <person name="Hirooka S."/>
            <person name="Miyagishima S.Y."/>
        </authorList>
    </citation>
    <scope>NUCLEOTIDE SEQUENCE</scope>
    <source>
        <strain evidence="8">NBRC 102759</strain>
    </source>
</reference>
<dbReference type="Proteomes" id="UP001061958">
    <property type="component" value="Unassembled WGS sequence"/>
</dbReference>
<keyword evidence="9" id="KW-1185">Reference proteome</keyword>
<evidence type="ECO:0000256" key="4">
    <source>
        <dbReference type="ARBA" id="ARBA00022989"/>
    </source>
</evidence>
<dbReference type="OrthoDB" id="199599at2759"/>
<dbReference type="InterPro" id="IPR052053">
    <property type="entry name" value="IM_YidH-like"/>
</dbReference>
<keyword evidence="3 6" id="KW-0812">Transmembrane</keyword>
<accession>A0A9C7US78</accession>
<dbReference type="PANTHER" id="PTHR34187">
    <property type="entry name" value="FGR18P"/>
    <property type="match status" value="1"/>
</dbReference>
<dbReference type="Pfam" id="PF02656">
    <property type="entry name" value="DUF202"/>
    <property type="match status" value="1"/>
</dbReference>
<dbReference type="InterPro" id="IPR003807">
    <property type="entry name" value="DUF202"/>
</dbReference>
<name>A0A9C7US78_9RHOD</name>
<gene>
    <name evidence="8" type="ORF">GpartN1_g5615.t1</name>
</gene>
<evidence type="ECO:0000256" key="5">
    <source>
        <dbReference type="ARBA" id="ARBA00023136"/>
    </source>
</evidence>
<evidence type="ECO:0000256" key="6">
    <source>
        <dbReference type="SAM" id="Phobius"/>
    </source>
</evidence>
<keyword evidence="5 6" id="KW-0472">Membrane</keyword>
<dbReference type="AlphaFoldDB" id="A0A9C7US78"/>
<feature type="transmembrane region" description="Helical" evidence="6">
    <location>
        <begin position="119"/>
        <end position="141"/>
    </location>
</feature>
<feature type="domain" description="DUF202" evidence="7">
    <location>
        <begin position="45"/>
        <end position="103"/>
    </location>
</feature>
<evidence type="ECO:0000256" key="2">
    <source>
        <dbReference type="ARBA" id="ARBA00022475"/>
    </source>
</evidence>
<evidence type="ECO:0000313" key="9">
    <source>
        <dbReference type="Proteomes" id="UP001061958"/>
    </source>
</evidence>
<comment type="caution">
    <text evidence="8">The sequence shown here is derived from an EMBL/GenBank/DDBJ whole genome shotgun (WGS) entry which is preliminary data.</text>
</comment>
<sequence length="149" mass="16806">MITTESSRFCYILFMIKTWDKVTNVLSSLSLFSYQAKPNAGSRARDLFASERTFLSWLRTGLASITMGLAFGKLLGSVVSKVVGALLVSMGAFLIVYSGQHYYFNIYHIERGETIFDRIRSYLFVGFLSVIALCCFVLLFVDTEGFLTR</sequence>
<reference evidence="8" key="1">
    <citation type="journal article" date="2022" name="Proc. Natl. Acad. Sci. U.S.A.">
        <title>Life cycle and functional genomics of the unicellular red alga Galdieria for elucidating algal and plant evolution and industrial use.</title>
        <authorList>
            <person name="Hirooka S."/>
            <person name="Itabashi T."/>
            <person name="Ichinose T.M."/>
            <person name="Onuma R."/>
            <person name="Fujiwara T."/>
            <person name="Yamashita S."/>
            <person name="Jong L.W."/>
            <person name="Tomita R."/>
            <person name="Iwane A.H."/>
            <person name="Miyagishima S.Y."/>
        </authorList>
    </citation>
    <scope>NUCLEOTIDE SEQUENCE</scope>
    <source>
        <strain evidence="8">NBRC 102759</strain>
    </source>
</reference>
<comment type="subcellular location">
    <subcellularLocation>
        <location evidence="1">Cell membrane</location>
        <topology evidence="1">Multi-pass membrane protein</topology>
    </subcellularLocation>
</comment>
<proteinExistence type="predicted"/>
<keyword evidence="2" id="KW-1003">Cell membrane</keyword>
<evidence type="ECO:0000313" key="8">
    <source>
        <dbReference type="EMBL" id="GJQ13824.1"/>
    </source>
</evidence>
<dbReference type="EMBL" id="BQMJ01000047">
    <property type="protein sequence ID" value="GJQ13824.1"/>
    <property type="molecule type" value="Genomic_DNA"/>
</dbReference>
<dbReference type="PANTHER" id="PTHR34187:SF2">
    <property type="entry name" value="DUF202 DOMAIN-CONTAINING PROTEIN"/>
    <property type="match status" value="1"/>
</dbReference>
<evidence type="ECO:0000259" key="7">
    <source>
        <dbReference type="Pfam" id="PF02656"/>
    </source>
</evidence>
<evidence type="ECO:0000256" key="3">
    <source>
        <dbReference type="ARBA" id="ARBA00022692"/>
    </source>
</evidence>